<evidence type="ECO:0000313" key="2">
    <source>
        <dbReference type="Proteomes" id="UP000887565"/>
    </source>
</evidence>
<accession>A0A915K894</accession>
<name>A0A915K894_ROMCU</name>
<feature type="compositionally biased region" description="Basic residues" evidence="1">
    <location>
        <begin position="65"/>
        <end position="79"/>
    </location>
</feature>
<organism evidence="2 3">
    <name type="scientific">Romanomermis culicivorax</name>
    <name type="common">Nematode worm</name>
    <dbReference type="NCBI Taxonomy" id="13658"/>
    <lineage>
        <taxon>Eukaryota</taxon>
        <taxon>Metazoa</taxon>
        <taxon>Ecdysozoa</taxon>
        <taxon>Nematoda</taxon>
        <taxon>Enoplea</taxon>
        <taxon>Dorylaimia</taxon>
        <taxon>Mermithida</taxon>
        <taxon>Mermithoidea</taxon>
        <taxon>Mermithidae</taxon>
        <taxon>Romanomermis</taxon>
    </lineage>
</organism>
<keyword evidence="2" id="KW-1185">Reference proteome</keyword>
<dbReference type="Proteomes" id="UP000887565">
    <property type="component" value="Unplaced"/>
</dbReference>
<dbReference type="AlphaFoldDB" id="A0A915K894"/>
<dbReference type="WBParaSite" id="nRc.2.0.1.t34911-RA">
    <property type="protein sequence ID" value="nRc.2.0.1.t34911-RA"/>
    <property type="gene ID" value="nRc.2.0.1.g34911"/>
</dbReference>
<evidence type="ECO:0000256" key="1">
    <source>
        <dbReference type="SAM" id="MobiDB-lite"/>
    </source>
</evidence>
<evidence type="ECO:0000313" key="3">
    <source>
        <dbReference type="WBParaSite" id="nRc.2.0.1.t34911-RA"/>
    </source>
</evidence>
<protein>
    <submittedName>
        <fullName evidence="3">Uncharacterized protein</fullName>
    </submittedName>
</protein>
<feature type="region of interest" description="Disordered" evidence="1">
    <location>
        <begin position="46"/>
        <end position="99"/>
    </location>
</feature>
<proteinExistence type="predicted"/>
<sequence length="153" mass="17002">MPDHNSNAKTQDKGILKRLCDFGDADNVSWFNIFRAALGLIMNNNEGHQNHRARKDEKETIKAKQFGRKQRTKSGKKQKTNKEKVKIKNGATKTSSSDIFADLSPSNSKIFSAVEAVIPNASCSSSRSTYEDDVLYSGDEKSIAPNENFSNKS</sequence>
<reference evidence="3" key="1">
    <citation type="submission" date="2022-11" db="UniProtKB">
        <authorList>
            <consortium name="WormBaseParasite"/>
        </authorList>
    </citation>
    <scope>IDENTIFICATION</scope>
</reference>